<dbReference type="GO" id="GO:0005886">
    <property type="term" value="C:plasma membrane"/>
    <property type="evidence" value="ECO:0007669"/>
    <property type="project" value="UniProtKB-SubCell"/>
</dbReference>
<evidence type="ECO:0000256" key="5">
    <source>
        <dbReference type="ARBA" id="ARBA00022840"/>
    </source>
</evidence>
<evidence type="ECO:0000256" key="4">
    <source>
        <dbReference type="ARBA" id="ARBA00022741"/>
    </source>
</evidence>
<name>A0A4V1KI48_9SPHI</name>
<feature type="transmembrane region" description="Helical" evidence="8">
    <location>
        <begin position="28"/>
        <end position="50"/>
    </location>
</feature>
<proteinExistence type="predicted"/>
<dbReference type="PANTHER" id="PTHR32309:SF13">
    <property type="entry name" value="FERRIC ENTEROBACTIN TRANSPORT PROTEIN FEPE"/>
    <property type="match status" value="1"/>
</dbReference>
<evidence type="ECO:0000313" key="11">
    <source>
        <dbReference type="Proteomes" id="UP000290848"/>
    </source>
</evidence>
<dbReference type="InterPro" id="IPR050445">
    <property type="entry name" value="Bact_polysacc_biosynth/exp"/>
</dbReference>
<evidence type="ECO:0000256" key="1">
    <source>
        <dbReference type="ARBA" id="ARBA00004651"/>
    </source>
</evidence>
<keyword evidence="5" id="KW-0067">ATP-binding</keyword>
<dbReference type="EC" id="2.7.10.2" evidence="10"/>
<keyword evidence="3 8" id="KW-0812">Transmembrane</keyword>
<dbReference type="AlphaFoldDB" id="A0A4V1KI48"/>
<evidence type="ECO:0000313" key="10">
    <source>
        <dbReference type="EMBL" id="RXF69442.1"/>
    </source>
</evidence>
<dbReference type="RefSeq" id="WP_128769714.1">
    <property type="nucleotide sequence ID" value="NZ_RXOC01000007.1"/>
</dbReference>
<dbReference type="GO" id="GO:0005524">
    <property type="term" value="F:ATP binding"/>
    <property type="evidence" value="ECO:0007669"/>
    <property type="project" value="UniProtKB-KW"/>
</dbReference>
<dbReference type="EMBL" id="RXOC01000007">
    <property type="protein sequence ID" value="RXF69442.1"/>
    <property type="molecule type" value="Genomic_DNA"/>
</dbReference>
<dbReference type="GO" id="GO:0004715">
    <property type="term" value="F:non-membrane spanning protein tyrosine kinase activity"/>
    <property type="evidence" value="ECO:0007669"/>
    <property type="project" value="UniProtKB-EC"/>
</dbReference>
<dbReference type="CDD" id="cd05387">
    <property type="entry name" value="BY-kinase"/>
    <property type="match status" value="1"/>
</dbReference>
<evidence type="ECO:0000256" key="6">
    <source>
        <dbReference type="ARBA" id="ARBA00022989"/>
    </source>
</evidence>
<keyword evidence="7 8" id="KW-0472">Membrane</keyword>
<evidence type="ECO:0000259" key="9">
    <source>
        <dbReference type="Pfam" id="PF02706"/>
    </source>
</evidence>
<keyword evidence="6 8" id="KW-1133">Transmembrane helix</keyword>
<dbReference type="InterPro" id="IPR005702">
    <property type="entry name" value="Wzc-like_C"/>
</dbReference>
<dbReference type="NCBIfam" id="TIGR01007">
    <property type="entry name" value="eps_fam"/>
    <property type="match status" value="1"/>
</dbReference>
<sequence length="785" mass="88363">MNNEQFILTPYTEVENEKKDLRGILSQYLYHWPLFFISILIVLGLAFLYIENTKPIYHVKAKLSIKDEKQTSSDKTAILEELNLSTAPKLVESEVEVLKSRPIISRVVKDLKLWVTYREHINYTYNDLYKTTPVKFTLLAPSKELKEQSIEITINSNNDYLINKSDDEVVRASFKNTITSGFGKWKLTPTSTLNEYIGKTINIYIENPESTINDYQSRISADLNKTAPIIELKIDEEVPERGVDVLNNLIAVYKNFNVADKNKETQNTLKFIDARLALLTGELTEVEKDVEGYKSSIGLTDISSQSKVYLENAQTNDGKMNEVNVQLNVINAIEAYVNSPKNAGNAPATIGITDPGLTNLVEQLTKLQIQREKLLSITPESNPIFAPLNRQIGSIKTAIKESIRNIKSSLVATRKQLQRFNSNVESSIKNIPGQERKYVNIKRQQSIKESLYIYLLQKREEVALSYASTLTDARTVEDAYYEEPLSRKEYPLTIALVLGLLIPAGLISGRQLLRNRVLTRKEIEKAVGCPLICELVQESSGAPLVVLNRNANAIGEQFRALRTNLLHLYNKQQRGQVMLFTSSIAGEGKSYIASNISASLAISGKKTIILELDLRKPKITKIFNLKTGGAGLSELLSGSVLKEDVIQPSGVHPNLFVMSSGSIPDNPTELLETERMESLINELRLEFDNILIDSPPLRLVADAMILAKMTDITLYVIRQGHTGKSDLTFIRQVHEEQKLPNINLIFNGIQSGRYGYGYNYDYSYYDTKGGSERRTLSVSNIISRF</sequence>
<dbReference type="Pfam" id="PF02706">
    <property type="entry name" value="Wzz"/>
    <property type="match status" value="1"/>
</dbReference>
<feature type="domain" description="Polysaccharide chain length determinant N-terminal" evidence="9">
    <location>
        <begin position="20"/>
        <end position="111"/>
    </location>
</feature>
<accession>A0A4V1KI48</accession>
<dbReference type="PANTHER" id="PTHR32309">
    <property type="entry name" value="TYROSINE-PROTEIN KINASE"/>
    <property type="match status" value="1"/>
</dbReference>
<dbReference type="InterPro" id="IPR027417">
    <property type="entry name" value="P-loop_NTPase"/>
</dbReference>
<evidence type="ECO:0000256" key="2">
    <source>
        <dbReference type="ARBA" id="ARBA00022475"/>
    </source>
</evidence>
<evidence type="ECO:0000256" key="3">
    <source>
        <dbReference type="ARBA" id="ARBA00022692"/>
    </source>
</evidence>
<gene>
    <name evidence="10" type="ORF">EKH83_12235</name>
</gene>
<dbReference type="InterPro" id="IPR003856">
    <property type="entry name" value="LPS_length_determ_N"/>
</dbReference>
<keyword evidence="4" id="KW-0547">Nucleotide-binding</keyword>
<comment type="caution">
    <text evidence="10">The sequence shown here is derived from an EMBL/GenBank/DDBJ whole genome shotgun (WGS) entry which is preliminary data.</text>
</comment>
<keyword evidence="10" id="KW-0418">Kinase</keyword>
<reference evidence="10 11" key="1">
    <citation type="submission" date="2018-12" db="EMBL/GenBank/DDBJ databases">
        <title>The Draft Genome Sequence of the Soil Bacterium Pedobacter tournemirensis R1.</title>
        <authorList>
            <person name="He J."/>
        </authorList>
    </citation>
    <scope>NUCLEOTIDE SEQUENCE [LARGE SCALE GENOMIC DNA]</scope>
    <source>
        <strain evidence="10 11">R1</strain>
    </source>
</reference>
<keyword evidence="10" id="KW-0808">Transferase</keyword>
<organism evidence="10 11">
    <name type="scientific">Arcticibacter tournemirensis</name>
    <dbReference type="NCBI Taxonomy" id="699437"/>
    <lineage>
        <taxon>Bacteria</taxon>
        <taxon>Pseudomonadati</taxon>
        <taxon>Bacteroidota</taxon>
        <taxon>Sphingobacteriia</taxon>
        <taxon>Sphingobacteriales</taxon>
        <taxon>Sphingobacteriaceae</taxon>
        <taxon>Arcticibacter</taxon>
    </lineage>
</organism>
<dbReference type="Proteomes" id="UP000290848">
    <property type="component" value="Unassembled WGS sequence"/>
</dbReference>
<evidence type="ECO:0000256" key="8">
    <source>
        <dbReference type="SAM" id="Phobius"/>
    </source>
</evidence>
<protein>
    <submittedName>
        <fullName evidence="10">Polysaccharide biosynthesis tyrosine autokinase</fullName>
        <ecNumber evidence="10">2.7.10.2</ecNumber>
    </submittedName>
</protein>
<dbReference type="Gene3D" id="3.40.50.300">
    <property type="entry name" value="P-loop containing nucleotide triphosphate hydrolases"/>
    <property type="match status" value="1"/>
</dbReference>
<dbReference type="SUPFAM" id="SSF52540">
    <property type="entry name" value="P-loop containing nucleoside triphosphate hydrolases"/>
    <property type="match status" value="1"/>
</dbReference>
<keyword evidence="2" id="KW-1003">Cell membrane</keyword>
<comment type="subcellular location">
    <subcellularLocation>
        <location evidence="1">Cell membrane</location>
        <topology evidence="1">Multi-pass membrane protein</topology>
    </subcellularLocation>
</comment>
<evidence type="ECO:0000256" key="7">
    <source>
        <dbReference type="ARBA" id="ARBA00023136"/>
    </source>
</evidence>